<keyword evidence="3 6" id="KW-0808">Transferase</keyword>
<comment type="function">
    <text evidence="6">Catalyzes the transfer of a geranyl-geranyl moiety from geranyl-geranyl pyrophosphate to cysteines occuring in specific C-terminal amino acid sequences.</text>
</comment>
<keyword evidence="7" id="KW-1185">Reference proteome</keyword>
<dbReference type="GO" id="GO:0016740">
    <property type="term" value="F:transferase activity"/>
    <property type="evidence" value="ECO:0007669"/>
    <property type="project" value="UniProtKB-KW"/>
</dbReference>
<dbReference type="Proteomes" id="UP000695000">
    <property type="component" value="Unplaced"/>
</dbReference>
<dbReference type="EC" id="2.5.1.60" evidence="6"/>
<comment type="similarity">
    <text evidence="1 6">Belongs to the protein prenyltransferase subunit alpha family.</text>
</comment>
<dbReference type="PANTHER" id="PTHR11129:SF2">
    <property type="entry name" value="GERANYLGERANYL TRANSFERASE TYPE-2 SUBUNIT ALPHA"/>
    <property type="match status" value="1"/>
</dbReference>
<protein>
    <recommendedName>
        <fullName evidence="6">Geranylgeranyl transferase type-2 subunit alpha</fullName>
        <ecNumber evidence="6">2.5.1.60</ecNumber>
    </recommendedName>
    <alternativeName>
        <fullName evidence="6">Geranylgeranyl transferase type II subunit alpha</fullName>
    </alternativeName>
</protein>
<evidence type="ECO:0000256" key="5">
    <source>
        <dbReference type="ARBA" id="ARBA00047658"/>
    </source>
</evidence>
<evidence type="ECO:0000256" key="6">
    <source>
        <dbReference type="RuleBase" id="RU367120"/>
    </source>
</evidence>
<dbReference type="PROSITE" id="PS51147">
    <property type="entry name" value="PFTA"/>
    <property type="match status" value="4"/>
</dbReference>
<gene>
    <name evidence="8" type="primary">LOC108561693</name>
</gene>
<dbReference type="Gene3D" id="1.25.40.120">
    <property type="entry name" value="Protein prenylyltransferase"/>
    <property type="match status" value="1"/>
</dbReference>
<dbReference type="GeneID" id="108561693"/>
<reference evidence="8" key="1">
    <citation type="submission" date="2025-08" db="UniProtKB">
        <authorList>
            <consortium name="RefSeq"/>
        </authorList>
    </citation>
    <scope>IDENTIFICATION</scope>
    <source>
        <tissue evidence="8">Whole Larva</tissue>
    </source>
</reference>
<dbReference type="InterPro" id="IPR002088">
    <property type="entry name" value="Prenyl_trans_a"/>
</dbReference>
<evidence type="ECO:0000313" key="8">
    <source>
        <dbReference type="RefSeq" id="XP_017775253.1"/>
    </source>
</evidence>
<dbReference type="PANTHER" id="PTHR11129">
    <property type="entry name" value="PROTEIN FARNESYLTRANSFERASE ALPHA SUBUNIT/RAB GERANYLGERANYL TRANSFERASE ALPHA SUBUNIT"/>
    <property type="match status" value="1"/>
</dbReference>
<evidence type="ECO:0000256" key="1">
    <source>
        <dbReference type="ARBA" id="ARBA00006734"/>
    </source>
</evidence>
<sequence>MHGRLKVRTTEEQKLIKEKKQQEKLKAYRQGFQQILSTRHEVPYNQTSFAICSQLLIANPDISTLWNYRKEVILQEIETSDKSNEEELGKFMTSEIKLTEQCLLANPKSYGSWYHRFWVLDRHPKPDWNGEFALCSLYLMKDDRNFHCWDYRRLILEKIGIDLDAERKFSTERININFSNYSSWHYRSTLKQLNQESLDEEINLVQNAVFTDPADSSAWFYLRWILSSQDVTKKHKEDMLCKLESLQELDPDCKWIYIAKSWLTKGVRDGNSVAADGDCFRTLIQIDPLRKGHYNDCLNNID</sequence>
<keyword evidence="2 6" id="KW-0637">Prenyltransferase</keyword>
<evidence type="ECO:0000313" key="7">
    <source>
        <dbReference type="Proteomes" id="UP000695000"/>
    </source>
</evidence>
<evidence type="ECO:0000256" key="3">
    <source>
        <dbReference type="ARBA" id="ARBA00022679"/>
    </source>
</evidence>
<evidence type="ECO:0000256" key="2">
    <source>
        <dbReference type="ARBA" id="ARBA00022602"/>
    </source>
</evidence>
<dbReference type="SUPFAM" id="SSF48439">
    <property type="entry name" value="Protein prenylyltransferase"/>
    <property type="match status" value="1"/>
</dbReference>
<evidence type="ECO:0000256" key="4">
    <source>
        <dbReference type="ARBA" id="ARBA00022737"/>
    </source>
</evidence>
<dbReference type="Pfam" id="PF01239">
    <property type="entry name" value="PPTA"/>
    <property type="match status" value="5"/>
</dbReference>
<keyword evidence="4" id="KW-0677">Repeat</keyword>
<name>A0ABM1ML03_NICVS</name>
<organism evidence="7 8">
    <name type="scientific">Nicrophorus vespilloides</name>
    <name type="common">Boreal carrion beetle</name>
    <dbReference type="NCBI Taxonomy" id="110193"/>
    <lineage>
        <taxon>Eukaryota</taxon>
        <taxon>Metazoa</taxon>
        <taxon>Ecdysozoa</taxon>
        <taxon>Arthropoda</taxon>
        <taxon>Hexapoda</taxon>
        <taxon>Insecta</taxon>
        <taxon>Pterygota</taxon>
        <taxon>Neoptera</taxon>
        <taxon>Endopterygota</taxon>
        <taxon>Coleoptera</taxon>
        <taxon>Polyphaga</taxon>
        <taxon>Staphyliniformia</taxon>
        <taxon>Silphidae</taxon>
        <taxon>Nicrophorinae</taxon>
        <taxon>Nicrophorus</taxon>
    </lineage>
</organism>
<comment type="catalytic activity">
    <reaction evidence="5 6">
        <text>geranylgeranyl diphosphate + L-cysteinyl-[protein] = S-geranylgeranyl-L-cysteinyl-[protein] + diphosphate</text>
        <dbReference type="Rhea" id="RHEA:21240"/>
        <dbReference type="Rhea" id="RHEA-COMP:10131"/>
        <dbReference type="Rhea" id="RHEA-COMP:11537"/>
        <dbReference type="ChEBI" id="CHEBI:29950"/>
        <dbReference type="ChEBI" id="CHEBI:33019"/>
        <dbReference type="ChEBI" id="CHEBI:57533"/>
        <dbReference type="ChEBI" id="CHEBI:86021"/>
        <dbReference type="EC" id="2.5.1.60"/>
    </reaction>
</comment>
<dbReference type="RefSeq" id="XP_017775253.1">
    <property type="nucleotide sequence ID" value="XM_017919764.1"/>
</dbReference>
<accession>A0ABM1ML03</accession>
<proteinExistence type="inferred from homology"/>